<dbReference type="InterPro" id="IPR036388">
    <property type="entry name" value="WH-like_DNA-bd_sf"/>
</dbReference>
<name>A0A6J6ZC07_9ZZZZ</name>
<dbReference type="EMBL" id="CAFAAJ010000164">
    <property type="protein sequence ID" value="CAB4818033.1"/>
    <property type="molecule type" value="Genomic_DNA"/>
</dbReference>
<dbReference type="SMART" id="SM01043">
    <property type="entry name" value="BTAD"/>
    <property type="match status" value="1"/>
</dbReference>
<evidence type="ECO:0000313" key="6">
    <source>
        <dbReference type="EMBL" id="CAB4993663.1"/>
    </source>
</evidence>
<keyword evidence="3" id="KW-1133">Transmembrane helix</keyword>
<keyword evidence="3" id="KW-0472">Membrane</keyword>
<protein>
    <submittedName>
        <fullName evidence="5">Unannotated protein</fullName>
    </submittedName>
</protein>
<evidence type="ECO:0000313" key="5">
    <source>
        <dbReference type="EMBL" id="CAB4818033.1"/>
    </source>
</evidence>
<evidence type="ECO:0000259" key="4">
    <source>
        <dbReference type="SMART" id="SM01043"/>
    </source>
</evidence>
<keyword evidence="3" id="KW-0812">Transmembrane</keyword>
<proteinExistence type="predicted"/>
<dbReference type="Gene3D" id="1.25.40.10">
    <property type="entry name" value="Tetratricopeptide repeat domain"/>
    <property type="match status" value="1"/>
</dbReference>
<dbReference type="AlphaFoldDB" id="A0A6J6ZC07"/>
<sequence length="677" mass="72177">MQRLARWLTRSTGVLLLALLVVGTPAALSRWVGNPINLVRLARVIDLRQPDGTSTRYFLVVVSGALLWLSWLRLAGAAGVGVLCAALRLRPPRLRLLGMSQTLVGGLLGGLVVLGTASPAGSTTPRPAPAAISVRTTGLQVGWSEAGFLAAGVIGLLTLMRRHRLRRLSAGSVVDVPTDGSEQWEQRLRGLAPEPIVDRLGVVWRAASSDAAEENRELLGALTAPDGSVTVLFRADTLSPTPPSSGVLPAPDRWVYPGTWQPEPSAAAASGPAPLVYVGRCGRDALHLTPPMCHRLVVDGPEAERDRIVESLRFAVEVCETLVAPPPGSARRQTSAPTWVLTASESGWVLNPLDLAMAPVGLERHDIAAVRALLVAGAGEAVAPDVLPSAAADNPEPELLPHPSAPANVRDRVEPSPPVLPVWSFMVRLLGPVDVLGSDGRVVAAERSKAVELLCWLVLHRRSATREAARTALWETDVRDTTFANVVSEARRALSRHLVVGSGDHWLGKARGEHLPLHVEVVSDADLVRAHSARATWFRSTDTSLDRVVLELRSALDLVRGAPFIGSGYGWADAEASTSDLTLLAVGIALDLAEVELALGNVDGAFAATSVGLAVLPGHEELVALRLRTHASCRDSAGARHEWQMYLRSLVDDPWQSEPSPWLEELARDLLGDPVTA</sequence>
<dbReference type="InterPro" id="IPR051677">
    <property type="entry name" value="AfsR-DnrI-RedD_regulator"/>
</dbReference>
<dbReference type="Gene3D" id="1.10.10.10">
    <property type="entry name" value="Winged helix-like DNA-binding domain superfamily/Winged helix DNA-binding domain"/>
    <property type="match status" value="1"/>
</dbReference>
<dbReference type="SUPFAM" id="SSF48452">
    <property type="entry name" value="TPR-like"/>
    <property type="match status" value="1"/>
</dbReference>
<dbReference type="PANTHER" id="PTHR35807:SF1">
    <property type="entry name" value="TRANSCRIPTIONAL REGULATOR REDD"/>
    <property type="match status" value="1"/>
</dbReference>
<dbReference type="GO" id="GO:0006355">
    <property type="term" value="P:regulation of DNA-templated transcription"/>
    <property type="evidence" value="ECO:0007669"/>
    <property type="project" value="TreeGrafter"/>
</dbReference>
<accession>A0A6J6ZC07</accession>
<evidence type="ECO:0000256" key="2">
    <source>
        <dbReference type="ARBA" id="ARBA00023163"/>
    </source>
</evidence>
<feature type="transmembrane region" description="Helical" evidence="3">
    <location>
        <begin position="96"/>
        <end position="117"/>
    </location>
</feature>
<feature type="domain" description="Bacterial transcriptional activator" evidence="4">
    <location>
        <begin position="523"/>
        <end position="671"/>
    </location>
</feature>
<evidence type="ECO:0000256" key="3">
    <source>
        <dbReference type="SAM" id="Phobius"/>
    </source>
</evidence>
<reference evidence="5" key="1">
    <citation type="submission" date="2020-05" db="EMBL/GenBank/DDBJ databases">
        <authorList>
            <person name="Chiriac C."/>
            <person name="Salcher M."/>
            <person name="Ghai R."/>
            <person name="Kavagutti S V."/>
        </authorList>
    </citation>
    <scope>NUCLEOTIDE SEQUENCE</scope>
</reference>
<keyword evidence="2" id="KW-0804">Transcription</keyword>
<dbReference type="InterPro" id="IPR005158">
    <property type="entry name" value="BTAD"/>
</dbReference>
<dbReference type="EMBL" id="CAFBON010000131">
    <property type="protein sequence ID" value="CAB4993663.1"/>
    <property type="molecule type" value="Genomic_DNA"/>
</dbReference>
<keyword evidence="1" id="KW-0805">Transcription regulation</keyword>
<gene>
    <name evidence="5" type="ORF">UFOPK3001_02031</name>
    <name evidence="6" type="ORF">UFOPK3954_01324</name>
</gene>
<feature type="transmembrane region" description="Helical" evidence="3">
    <location>
        <begin position="57"/>
        <end position="84"/>
    </location>
</feature>
<dbReference type="GO" id="GO:0003677">
    <property type="term" value="F:DNA binding"/>
    <property type="evidence" value="ECO:0007669"/>
    <property type="project" value="TreeGrafter"/>
</dbReference>
<evidence type="ECO:0000256" key="1">
    <source>
        <dbReference type="ARBA" id="ARBA00023015"/>
    </source>
</evidence>
<organism evidence="5">
    <name type="scientific">freshwater metagenome</name>
    <dbReference type="NCBI Taxonomy" id="449393"/>
    <lineage>
        <taxon>unclassified sequences</taxon>
        <taxon>metagenomes</taxon>
        <taxon>ecological metagenomes</taxon>
    </lineage>
</organism>
<dbReference type="InterPro" id="IPR011990">
    <property type="entry name" value="TPR-like_helical_dom_sf"/>
</dbReference>
<dbReference type="PANTHER" id="PTHR35807">
    <property type="entry name" value="TRANSCRIPTIONAL REGULATOR REDD-RELATED"/>
    <property type="match status" value="1"/>
</dbReference>